<dbReference type="AlphaFoldDB" id="A0A8S1YLP4"/>
<organism evidence="1 2">
    <name type="scientific">Paramecium pentaurelia</name>
    <dbReference type="NCBI Taxonomy" id="43138"/>
    <lineage>
        <taxon>Eukaryota</taxon>
        <taxon>Sar</taxon>
        <taxon>Alveolata</taxon>
        <taxon>Ciliophora</taxon>
        <taxon>Intramacronucleata</taxon>
        <taxon>Oligohymenophorea</taxon>
        <taxon>Peniculida</taxon>
        <taxon>Parameciidae</taxon>
        <taxon>Paramecium</taxon>
    </lineage>
</organism>
<gene>
    <name evidence="1" type="ORF">PPENT_87.1.T2340001</name>
</gene>
<evidence type="ECO:0000313" key="1">
    <source>
        <dbReference type="EMBL" id="CAD8214653.1"/>
    </source>
</evidence>
<dbReference type="Proteomes" id="UP000689195">
    <property type="component" value="Unassembled WGS sequence"/>
</dbReference>
<protein>
    <submittedName>
        <fullName evidence="1">Uncharacterized protein</fullName>
    </submittedName>
</protein>
<dbReference type="EMBL" id="CAJJDO010000234">
    <property type="protein sequence ID" value="CAD8214653.1"/>
    <property type="molecule type" value="Genomic_DNA"/>
</dbReference>
<name>A0A8S1YLP4_9CILI</name>
<comment type="caution">
    <text evidence="1">The sequence shown here is derived from an EMBL/GenBank/DDBJ whole genome shotgun (WGS) entry which is preliminary data.</text>
</comment>
<proteinExistence type="predicted"/>
<reference evidence="1" key="1">
    <citation type="submission" date="2021-01" db="EMBL/GenBank/DDBJ databases">
        <authorList>
            <consortium name="Genoscope - CEA"/>
            <person name="William W."/>
        </authorList>
    </citation>
    <scope>NUCLEOTIDE SEQUENCE</scope>
</reference>
<sequence length="244" mass="28451">MLKQKKKKANLNGHENWVMQRNIQVFNSWDHSICLLGCKQGFQKPSKMVTSIWQIQFVSHLIDLIYHGKRKPNEMVNKIWQCESVSLLAAGCQHLVVVTRQSICMNGKQSEAVIIKKLTQFISPYINILSYCGADFSKNCTKKANLDGHIIMLDRCVFLIIEISHYDYSFRLWNVRVKIDFQSSYIDLSVYLEIQIQQLFAVLIYLSVNERCNQNNKKLKLIVVPIVSFLIYHQSSFWQCIVIL</sequence>
<evidence type="ECO:0000313" key="2">
    <source>
        <dbReference type="Proteomes" id="UP000689195"/>
    </source>
</evidence>
<accession>A0A8S1YLP4</accession>
<keyword evidence="2" id="KW-1185">Reference proteome</keyword>